<protein>
    <submittedName>
        <fullName evidence="1">Uncharacterized protein</fullName>
    </submittedName>
</protein>
<reference evidence="1" key="1">
    <citation type="journal article" date="2023" name="Science">
        <title>Genome structures resolve the early diversification of teleost fishes.</title>
        <authorList>
            <person name="Parey E."/>
            <person name="Louis A."/>
            <person name="Montfort J."/>
            <person name="Bouchez O."/>
            <person name="Roques C."/>
            <person name="Iampietro C."/>
            <person name="Lluch J."/>
            <person name="Castinel A."/>
            <person name="Donnadieu C."/>
            <person name="Desvignes T."/>
            <person name="Floi Bucao C."/>
            <person name="Jouanno E."/>
            <person name="Wen M."/>
            <person name="Mejri S."/>
            <person name="Dirks R."/>
            <person name="Jansen H."/>
            <person name="Henkel C."/>
            <person name="Chen W.J."/>
            <person name="Zahm M."/>
            <person name="Cabau C."/>
            <person name="Klopp C."/>
            <person name="Thompson A.W."/>
            <person name="Robinson-Rechavi M."/>
            <person name="Braasch I."/>
            <person name="Lecointre G."/>
            <person name="Bobe J."/>
            <person name="Postlethwait J.H."/>
            <person name="Berthelot C."/>
            <person name="Roest Crollius H."/>
            <person name="Guiguen Y."/>
        </authorList>
    </citation>
    <scope>NUCLEOTIDE SEQUENCE</scope>
    <source>
        <strain evidence="1">WJC10195</strain>
    </source>
</reference>
<dbReference type="Proteomes" id="UP001152622">
    <property type="component" value="Chromosome 3"/>
</dbReference>
<keyword evidence="2" id="KW-1185">Reference proteome</keyword>
<organism evidence="1 2">
    <name type="scientific">Synaphobranchus kaupii</name>
    <name type="common">Kaup's arrowtooth eel</name>
    <dbReference type="NCBI Taxonomy" id="118154"/>
    <lineage>
        <taxon>Eukaryota</taxon>
        <taxon>Metazoa</taxon>
        <taxon>Chordata</taxon>
        <taxon>Craniata</taxon>
        <taxon>Vertebrata</taxon>
        <taxon>Euteleostomi</taxon>
        <taxon>Actinopterygii</taxon>
        <taxon>Neopterygii</taxon>
        <taxon>Teleostei</taxon>
        <taxon>Anguilliformes</taxon>
        <taxon>Synaphobranchidae</taxon>
        <taxon>Synaphobranchus</taxon>
    </lineage>
</organism>
<sequence length="91" mass="10776">MLFFHIEKKIPHLRREGEARDAGYVTHGLWRWRNERVSCYLNGVSVLQHVPESRIESAKNRHLWTAFIGQNKGLHDETSYNGVYRVYHLAE</sequence>
<gene>
    <name evidence="1" type="ORF">SKAU_G00089840</name>
</gene>
<accession>A0A9Q1J6C0</accession>
<proteinExistence type="predicted"/>
<evidence type="ECO:0000313" key="1">
    <source>
        <dbReference type="EMBL" id="KAJ8368956.1"/>
    </source>
</evidence>
<dbReference type="AlphaFoldDB" id="A0A9Q1J6C0"/>
<evidence type="ECO:0000313" key="2">
    <source>
        <dbReference type="Proteomes" id="UP001152622"/>
    </source>
</evidence>
<comment type="caution">
    <text evidence="1">The sequence shown here is derived from an EMBL/GenBank/DDBJ whole genome shotgun (WGS) entry which is preliminary data.</text>
</comment>
<name>A0A9Q1J6C0_SYNKA</name>
<dbReference type="EMBL" id="JAINUF010000003">
    <property type="protein sequence ID" value="KAJ8368956.1"/>
    <property type="molecule type" value="Genomic_DNA"/>
</dbReference>